<dbReference type="Pfam" id="PF04965">
    <property type="entry name" value="GPW_gp25"/>
    <property type="match status" value="1"/>
</dbReference>
<protein>
    <submittedName>
        <fullName evidence="2">GPW/gp25 family protein</fullName>
    </submittedName>
</protein>
<comment type="caution">
    <text evidence="2">The sequence shown here is derived from an EMBL/GenBank/DDBJ whole genome shotgun (WGS) entry which is preliminary data.</text>
</comment>
<dbReference type="RefSeq" id="WP_203373925.1">
    <property type="nucleotide sequence ID" value="NZ_JAENHP010000001.1"/>
</dbReference>
<dbReference type="SUPFAM" id="SSF160719">
    <property type="entry name" value="gpW/gp25-like"/>
    <property type="match status" value="1"/>
</dbReference>
<accession>A0ABS2A2C9</accession>
<gene>
    <name evidence="2" type="ORF">JIG36_00310</name>
</gene>
<dbReference type="Gene3D" id="3.10.450.40">
    <property type="match status" value="1"/>
</dbReference>
<reference evidence="2 3" key="1">
    <citation type="submission" date="2021-01" db="EMBL/GenBank/DDBJ databases">
        <title>Actinoplanes sp. nov. LDG1-06 isolated from lichen.</title>
        <authorList>
            <person name="Saeng-In P."/>
            <person name="Phongsopitanun W."/>
            <person name="Kanchanasin P."/>
            <person name="Yuki M."/>
            <person name="Kudo T."/>
            <person name="Ohkuma M."/>
            <person name="Tanasupawat S."/>
        </authorList>
    </citation>
    <scope>NUCLEOTIDE SEQUENCE [LARGE SCALE GENOMIC DNA]</scope>
    <source>
        <strain evidence="2 3">LDG1-06</strain>
    </source>
</reference>
<sequence length="133" mass="14711">MSPEQNTDFFGRGLRHPMRLGAAGVQESGGVAKVEESIRIILGTRHGERVMRPGFGSDLGTLVFAPNNTATANLARYHVEDALARHEPRIEVVDVAVTNDRDRGRLHIDITYRLRATRDVHTLSVPFGLEPQS</sequence>
<evidence type="ECO:0000313" key="3">
    <source>
        <dbReference type="Proteomes" id="UP000632138"/>
    </source>
</evidence>
<dbReference type="EMBL" id="JAENHP010000001">
    <property type="protein sequence ID" value="MBM2613997.1"/>
    <property type="molecule type" value="Genomic_DNA"/>
</dbReference>
<name>A0ABS2A2C9_9ACTN</name>
<evidence type="ECO:0000313" key="2">
    <source>
        <dbReference type="EMBL" id="MBM2613997.1"/>
    </source>
</evidence>
<organism evidence="2 3">
    <name type="scientific">Paractinoplanes ovalisporus</name>
    <dbReference type="NCBI Taxonomy" id="2810368"/>
    <lineage>
        <taxon>Bacteria</taxon>
        <taxon>Bacillati</taxon>
        <taxon>Actinomycetota</taxon>
        <taxon>Actinomycetes</taxon>
        <taxon>Micromonosporales</taxon>
        <taxon>Micromonosporaceae</taxon>
        <taxon>Paractinoplanes</taxon>
    </lineage>
</organism>
<dbReference type="Proteomes" id="UP000632138">
    <property type="component" value="Unassembled WGS sequence"/>
</dbReference>
<evidence type="ECO:0000259" key="1">
    <source>
        <dbReference type="Pfam" id="PF04965"/>
    </source>
</evidence>
<dbReference type="InterPro" id="IPR007048">
    <property type="entry name" value="IraD/Gp25-like"/>
</dbReference>
<feature type="domain" description="IraD/Gp25-like" evidence="1">
    <location>
        <begin position="31"/>
        <end position="118"/>
    </location>
</feature>
<keyword evidence="3" id="KW-1185">Reference proteome</keyword>
<proteinExistence type="predicted"/>